<dbReference type="PROSITE" id="PS51469">
    <property type="entry name" value="SUN"/>
    <property type="match status" value="1"/>
</dbReference>
<keyword evidence="4 6" id="KW-0472">Membrane</keyword>
<keyword evidence="3 6" id="KW-1133">Transmembrane helix</keyword>
<dbReference type="PANTHER" id="PTHR12911">
    <property type="entry name" value="SAD1/UNC-84-LIKE PROTEIN-RELATED"/>
    <property type="match status" value="1"/>
</dbReference>
<dbReference type="Gene3D" id="2.60.120.260">
    <property type="entry name" value="Galactose-binding domain-like"/>
    <property type="match status" value="1"/>
</dbReference>
<keyword evidence="9" id="KW-1185">Reference proteome</keyword>
<proteinExistence type="predicted"/>
<evidence type="ECO:0000256" key="5">
    <source>
        <dbReference type="SAM" id="MobiDB-lite"/>
    </source>
</evidence>
<evidence type="ECO:0000259" key="7">
    <source>
        <dbReference type="PROSITE" id="PS51469"/>
    </source>
</evidence>
<evidence type="ECO:0000256" key="2">
    <source>
        <dbReference type="ARBA" id="ARBA00022692"/>
    </source>
</evidence>
<feature type="compositionally biased region" description="Acidic residues" evidence="5">
    <location>
        <begin position="644"/>
        <end position="660"/>
    </location>
</feature>
<evidence type="ECO:0000256" key="3">
    <source>
        <dbReference type="ARBA" id="ARBA00022989"/>
    </source>
</evidence>
<comment type="subcellular location">
    <subcellularLocation>
        <location evidence="1">Membrane</location>
    </subcellularLocation>
</comment>
<feature type="compositionally biased region" description="Basic residues" evidence="5">
    <location>
        <begin position="678"/>
        <end position="687"/>
    </location>
</feature>
<dbReference type="InterPro" id="IPR012919">
    <property type="entry name" value="SUN_dom"/>
</dbReference>
<evidence type="ECO:0000256" key="4">
    <source>
        <dbReference type="ARBA" id="ARBA00023136"/>
    </source>
</evidence>
<feature type="region of interest" description="Disordered" evidence="5">
    <location>
        <begin position="638"/>
        <end position="687"/>
    </location>
</feature>
<dbReference type="InterPro" id="IPR045119">
    <property type="entry name" value="SUN1-5"/>
</dbReference>
<protein>
    <submittedName>
        <fullName evidence="8">Transmembrane domain-containing protein</fullName>
    </submittedName>
</protein>
<dbReference type="Pfam" id="PF07738">
    <property type="entry name" value="Sad1_UNC"/>
    <property type="match status" value="1"/>
</dbReference>
<organism evidence="8 9">
    <name type="scientific">Cryptosporidium canis</name>
    <dbReference type="NCBI Taxonomy" id="195482"/>
    <lineage>
        <taxon>Eukaryota</taxon>
        <taxon>Sar</taxon>
        <taxon>Alveolata</taxon>
        <taxon>Apicomplexa</taxon>
        <taxon>Conoidasida</taxon>
        <taxon>Coccidia</taxon>
        <taxon>Eucoccidiorida</taxon>
        <taxon>Eimeriorina</taxon>
        <taxon>Cryptosporidiidae</taxon>
        <taxon>Cryptosporidium</taxon>
    </lineage>
</organism>
<feature type="domain" description="SUN" evidence="7">
    <location>
        <begin position="381"/>
        <end position="569"/>
    </location>
</feature>
<evidence type="ECO:0000256" key="6">
    <source>
        <dbReference type="SAM" id="Phobius"/>
    </source>
</evidence>
<keyword evidence="2 6" id="KW-0812">Transmembrane</keyword>
<evidence type="ECO:0000313" key="9">
    <source>
        <dbReference type="Proteomes" id="UP001071777"/>
    </source>
</evidence>
<dbReference type="Proteomes" id="UP001071777">
    <property type="component" value="Unassembled WGS sequence"/>
</dbReference>
<dbReference type="EMBL" id="JAPCXB010000231">
    <property type="protein sequence ID" value="KAJ1604598.1"/>
    <property type="molecule type" value="Genomic_DNA"/>
</dbReference>
<sequence>MKPVTKTERRVLQDGRINKYERPNLALLNVGKISKSEHLTRFFSENRRVSNIKKMDTSFPAYHERPGEKYISHSQNRHVVGKRGVPSRRQVLGLGVNRKVRKVSVFLYGYARMVIFWLTMAAFLVILLGSLGRLGCYGEMRLIGTQLFDRLIKKGQLLRLIQQKENGLLSTDQYDEAMSFLEFHERFGDIEGQVTGLNQKIAIVSKANELLRINHTNKETHLREFIQNNTIHIENQINQLDLKLGREIESIREDTSSVISGLNQSLLETLSHRPGSQEGVGEQIKEMIAQQTDFDQFRLAIREELSSLSEEVKLLDEAQDVLKGMVWSMNKRNEEILTFSLESSFVHSQFPELETLLGRVFRTKLEMQGYNQVDWAQSSMGGEVVSPRVNKYCETSKGNKSRSVVIRALASLQSRLAQLVAGSRPRVPLKVPIYNSECFEPGQIIKSSQQKTIGSCFFSEIGSSIDIKLSVPINVTAVGVDHVLFPLEYDNGETVPRRFSVRCLESSSFEEIQYGDFVYQYPQEGGEGLQVFQVSPSSFQCSRVRFTIQSTYGSRYFCLYKLRVYGETVRPESSSPGERQYLLVLLSRYLGITSRIVQTQLGVIYEMMVLGFGYFRDRLFVRGSGRVGEDSGQILVQDQRDGDDGLSEMQGDDQDQDQDQSVESMGVVSEYQDSRKSRDNRRKREIS</sequence>
<gene>
    <name evidence="8" type="ORF">OJ252_3687</name>
</gene>
<accession>A0ABQ8P1K7</accession>
<comment type="caution">
    <text evidence="8">The sequence shown here is derived from an EMBL/GenBank/DDBJ whole genome shotgun (WGS) entry which is preliminary data.</text>
</comment>
<evidence type="ECO:0000256" key="1">
    <source>
        <dbReference type="ARBA" id="ARBA00004370"/>
    </source>
</evidence>
<name>A0ABQ8P1K7_9CRYT</name>
<dbReference type="PANTHER" id="PTHR12911:SF8">
    <property type="entry name" value="KLAROID PROTEIN-RELATED"/>
    <property type="match status" value="1"/>
</dbReference>
<reference evidence="8" key="1">
    <citation type="submission" date="2022-10" db="EMBL/GenBank/DDBJ databases">
        <title>Adaptive evolution leads to modifications in subtelomeric GC content in a zoonotic Cryptosporidium species.</title>
        <authorList>
            <person name="Li J."/>
            <person name="Feng Y."/>
            <person name="Xiao L."/>
        </authorList>
    </citation>
    <scope>NUCLEOTIDE SEQUENCE</scope>
    <source>
        <strain evidence="8">25894</strain>
    </source>
</reference>
<evidence type="ECO:0000313" key="8">
    <source>
        <dbReference type="EMBL" id="KAJ1604598.1"/>
    </source>
</evidence>
<feature type="transmembrane region" description="Helical" evidence="6">
    <location>
        <begin position="107"/>
        <end position="131"/>
    </location>
</feature>